<feature type="compositionally biased region" description="Basic and acidic residues" evidence="1">
    <location>
        <begin position="28"/>
        <end position="40"/>
    </location>
</feature>
<dbReference type="EMBL" id="RSCD01000010">
    <property type="protein sequence ID" value="RSH90455.1"/>
    <property type="molecule type" value="Genomic_DNA"/>
</dbReference>
<keyword evidence="3" id="KW-1185">Reference proteome</keyword>
<gene>
    <name evidence="2" type="ORF">EHS25_001060</name>
</gene>
<evidence type="ECO:0000313" key="2">
    <source>
        <dbReference type="EMBL" id="RSH90455.1"/>
    </source>
</evidence>
<evidence type="ECO:0000313" key="3">
    <source>
        <dbReference type="Proteomes" id="UP000279259"/>
    </source>
</evidence>
<protein>
    <submittedName>
        <fullName evidence="2">Uncharacterized protein</fullName>
    </submittedName>
</protein>
<comment type="caution">
    <text evidence="2">The sequence shown here is derived from an EMBL/GenBank/DDBJ whole genome shotgun (WGS) entry which is preliminary data.</text>
</comment>
<organism evidence="2 3">
    <name type="scientific">Saitozyma podzolica</name>
    <dbReference type="NCBI Taxonomy" id="1890683"/>
    <lineage>
        <taxon>Eukaryota</taxon>
        <taxon>Fungi</taxon>
        <taxon>Dikarya</taxon>
        <taxon>Basidiomycota</taxon>
        <taxon>Agaricomycotina</taxon>
        <taxon>Tremellomycetes</taxon>
        <taxon>Tremellales</taxon>
        <taxon>Trimorphomycetaceae</taxon>
        <taxon>Saitozyma</taxon>
    </lineage>
</organism>
<evidence type="ECO:0000256" key="1">
    <source>
        <dbReference type="SAM" id="MobiDB-lite"/>
    </source>
</evidence>
<dbReference type="OrthoDB" id="2563717at2759"/>
<feature type="region of interest" description="Disordered" evidence="1">
    <location>
        <begin position="1"/>
        <end position="53"/>
    </location>
</feature>
<reference evidence="2 3" key="1">
    <citation type="submission" date="2018-11" db="EMBL/GenBank/DDBJ databases">
        <title>Genome sequence of Saitozyma podzolica DSM 27192.</title>
        <authorList>
            <person name="Aliyu H."/>
            <person name="Gorte O."/>
            <person name="Ochsenreither K."/>
        </authorList>
    </citation>
    <scope>NUCLEOTIDE SEQUENCE [LARGE SCALE GENOMIC DNA]</scope>
    <source>
        <strain evidence="2 3">DSM 27192</strain>
    </source>
</reference>
<sequence>MGNGPSSQCQSRQTSNGRYDGPLFGGHHPGDFSLKRRPDVNKPLPAVPQAKSVRFGPSPPAWEFYRDAPSCDNTANTRYCSPASAPGSYGQTTLPPPYGYGYGQVYEADRGPLRVWNR</sequence>
<proteinExistence type="predicted"/>
<accession>A0A427YH20</accession>
<feature type="compositionally biased region" description="Polar residues" evidence="1">
    <location>
        <begin position="1"/>
        <end position="17"/>
    </location>
</feature>
<dbReference type="AlphaFoldDB" id="A0A427YH20"/>
<dbReference type="Proteomes" id="UP000279259">
    <property type="component" value="Unassembled WGS sequence"/>
</dbReference>
<name>A0A427YH20_9TREE</name>